<evidence type="ECO:0000313" key="1">
    <source>
        <dbReference type="EMBL" id="PIR94528.1"/>
    </source>
</evidence>
<protein>
    <submittedName>
        <fullName evidence="1">Uncharacterized protein</fullName>
    </submittedName>
</protein>
<dbReference type="EMBL" id="PFAP01000003">
    <property type="protein sequence ID" value="PIR94528.1"/>
    <property type="molecule type" value="Genomic_DNA"/>
</dbReference>
<evidence type="ECO:0000313" key="2">
    <source>
        <dbReference type="Proteomes" id="UP000229901"/>
    </source>
</evidence>
<comment type="caution">
    <text evidence="1">The sequence shown here is derived from an EMBL/GenBank/DDBJ whole genome shotgun (WGS) entry which is preliminary data.</text>
</comment>
<organism evidence="1 2">
    <name type="scientific">Candidatus Falkowbacteria bacterium CG10_big_fil_rev_8_21_14_0_10_39_11</name>
    <dbReference type="NCBI Taxonomy" id="1974565"/>
    <lineage>
        <taxon>Bacteria</taxon>
        <taxon>Candidatus Falkowiibacteriota</taxon>
    </lineage>
</organism>
<name>A0A2H0V629_9BACT</name>
<reference evidence="2" key="1">
    <citation type="submission" date="2017-09" db="EMBL/GenBank/DDBJ databases">
        <title>Depth-based differentiation of microbial function through sediment-hosted aquifers and enrichment of novel symbionts in the deep terrestrial subsurface.</title>
        <authorList>
            <person name="Probst A.J."/>
            <person name="Ladd B."/>
            <person name="Jarett J.K."/>
            <person name="Geller-Mcgrath D.E."/>
            <person name="Sieber C.M.K."/>
            <person name="Emerson J.B."/>
            <person name="Anantharaman K."/>
            <person name="Thomas B.C."/>
            <person name="Malmstrom R."/>
            <person name="Stieglmeier M."/>
            <person name="Klingl A."/>
            <person name="Woyke T."/>
            <person name="Ryan C.M."/>
            <person name="Banfield J.F."/>
        </authorList>
    </citation>
    <scope>NUCLEOTIDE SEQUENCE [LARGE SCALE GENOMIC DNA]</scope>
</reference>
<dbReference type="AlphaFoldDB" id="A0A2H0V629"/>
<dbReference type="Proteomes" id="UP000229901">
    <property type="component" value="Unassembled WGS sequence"/>
</dbReference>
<proteinExistence type="predicted"/>
<accession>A0A2H0V629</accession>
<gene>
    <name evidence="1" type="ORF">COT97_00590</name>
</gene>
<sequence length="100" mass="11945">MSWHKKLWTMAFKPTRQEIYFSSESGLNEVSIRLIKHTGTGVIFQQVKYCLKPPWTVEQLIEKVTDFFPETVRWPGKDKDLNWLTMWMKSHGMIEDEPKK</sequence>